<keyword evidence="3" id="KW-0963">Cytoplasm</keyword>
<dbReference type="Gene3D" id="3.90.1520.10">
    <property type="entry name" value="H-NOX domain"/>
    <property type="match status" value="1"/>
</dbReference>
<dbReference type="Proteomes" id="UP001166674">
    <property type="component" value="Unassembled WGS sequence"/>
</dbReference>
<protein>
    <recommendedName>
        <fullName evidence="12">Tryptophan 2,3-dioxygenase</fullName>
        <shortName evidence="12">TDO</shortName>
        <ecNumber evidence="12">1.13.11.11</ecNumber>
    </recommendedName>
    <alternativeName>
        <fullName evidence="12">Tryptamin 2,3-dioxygenase</fullName>
    </alternativeName>
    <alternativeName>
        <fullName evidence="12">Tryptophan oxygenase</fullName>
        <shortName evidence="12">TO</shortName>
        <shortName evidence="12">TRPO</shortName>
    </alternativeName>
    <alternativeName>
        <fullName evidence="12">Tryptophan pyrrolase</fullName>
    </alternativeName>
    <alternativeName>
        <fullName evidence="12">Tryptophanase</fullName>
    </alternativeName>
</protein>
<dbReference type="GO" id="GO:0019934">
    <property type="term" value="P:cGMP-mediated signaling"/>
    <property type="evidence" value="ECO:0007669"/>
    <property type="project" value="TreeGrafter"/>
</dbReference>
<comment type="pathway">
    <text evidence="12">Amino-acid degradation; L-tryptophan degradation via kynurenine pathway; L-kynurenine from L-tryptophan: step 1/2.</text>
</comment>
<evidence type="ECO:0000256" key="6">
    <source>
        <dbReference type="ARBA" id="ARBA00022741"/>
    </source>
</evidence>
<dbReference type="PROSITE" id="PS00452">
    <property type="entry name" value="GUANYLATE_CYCLASE_1"/>
    <property type="match status" value="1"/>
</dbReference>
<dbReference type="Pfam" id="PF07701">
    <property type="entry name" value="HNOBA"/>
    <property type="match status" value="1"/>
</dbReference>
<dbReference type="InterPro" id="IPR038158">
    <property type="entry name" value="H-NOX_domain_sf"/>
</dbReference>
<dbReference type="InterPro" id="IPR011644">
    <property type="entry name" value="Heme_NO-bd"/>
</dbReference>
<keyword evidence="12" id="KW-0560">Oxidoreductase</keyword>
<evidence type="ECO:0000256" key="12">
    <source>
        <dbReference type="HAMAP-Rule" id="MF_03020"/>
    </source>
</evidence>
<dbReference type="EC" id="1.13.11.11" evidence="12"/>
<evidence type="ECO:0000313" key="16">
    <source>
        <dbReference type="EMBL" id="MBZ3888537.1"/>
    </source>
</evidence>
<sequence>MRSLQLDAATAVGLRCRLCSRCLGSFRCVSAWRLPLGLRAQTPCLGLPAFQRGGGMPGVGSGAIGVSASPAGPPCCTAASRARERKPIEYGFVNHALELLVIRNYGPEVWEDIKKEAQLDEEGQFLVRIIYDDSKTYDLVAAASKVLNLNAGEILQMFGKMFFVFCQESGYDTILRVLGSNVREFLQNLDALHDHLATIYPGMRAPSFRCTDAEKGKGLILHYYSEREGLQDIVIGIIKTVAQQIHGTEIDMKVIQQRNEECDHTQFLIEEKESKEEDFYEDLDRFEENGTQESRISPYTFCKAFPFHIIFDRNLVVTQCGNAIYRVLPQLQPGNCSLLSVFSLVRPHIDISFHGILSHINTVFVLRSKEGLLDVEKLECEDELTGTEISCLRLKGQMIYLPEADSILFLCSPSVMNLDDLTRRGLYLSDIPLHDATRDLVLLGEQFREEYKLTQELEILTDRLQLTLRALEDEKKKTDTLLYSVLPPSVANELRHKRPVPAKRYDNVTILFSGIVGFNAFCSKHASGEGAMKIVNLLNDLYTRFDTLTDSRKNPFVYKAIDYETVTFMLTSGHLCVLCQVETVGDKYMTVSGLPEPCIHHARSICHLALDMMEIAGQVQVDGESVQITIGIHTGEVVTGVIGQRMPRYCLFGNTVNLTSRTETTGEKGKINVSEYTYRCLMSPENSDPQFHLEHRGPVSMKGKKEPMQVWFLSRKNTGTEQGRISEENDHCILGFNTFLNDRYAFKNLTVEGSKEDKSQAGVNRASRGGLIYGDYLQLEKVLNAQELQSEIKGNKIHDEHLFIITHQAYELWFKQILWELDSVREIFQNGHVRDERNMLKVVTRMHRVVVILKLLVQQFSVLETMTALDFNDFREYLSPASGFQSLQFRLLENKIGVLQSMRVPYNRRHYRDNFKGEDNELLLKSEQEKTLLQLVEAKEESEEKEEQMMEFQKQKEVLLSLFDEKRHEHLLGKGERRLSYKALQGALMIYFYREEPRFQVPFQLLTFLMDIDILMTKWRYNHVCMVHRMLGSKAGTGGSSGYQYLRSTVSDRYKVFVDLFNLSTYLVPRHWIPKMNPIIHKFLYTAEYCDSSYFSSDESD</sequence>
<comment type="function">
    <text evidence="11">Mediates responses to nitric oxide (NO) by catalyzing the biosynthesis of the signaling molecule cGMP.</text>
</comment>
<feature type="coiled-coil region" evidence="14">
    <location>
        <begin position="925"/>
        <end position="956"/>
    </location>
</feature>
<comment type="subcellular location">
    <subcellularLocation>
        <location evidence="2">Cytoplasm</location>
    </subcellularLocation>
</comment>
<dbReference type="InterPro" id="IPR001054">
    <property type="entry name" value="A/G_cyclase"/>
</dbReference>
<dbReference type="Gene3D" id="6.10.250.780">
    <property type="match status" value="1"/>
</dbReference>
<dbReference type="GO" id="GO:0004833">
    <property type="term" value="F:L-tryptophan 2,3-dioxygenase activity"/>
    <property type="evidence" value="ECO:0007669"/>
    <property type="project" value="UniProtKB-UniRule"/>
</dbReference>
<dbReference type="Gene3D" id="3.30.450.260">
    <property type="entry name" value="Haem NO binding associated domain"/>
    <property type="match status" value="1"/>
</dbReference>
<dbReference type="GO" id="GO:0019441">
    <property type="term" value="P:L-tryptophan catabolic process to kynurenine"/>
    <property type="evidence" value="ECO:0007669"/>
    <property type="project" value="UniProtKB-UniRule"/>
</dbReference>
<feature type="domain" description="Guanylate cyclase" evidence="15">
    <location>
        <begin position="509"/>
        <end position="663"/>
    </location>
</feature>
<keyword evidence="8" id="KW-0342">GTP-binding</keyword>
<name>A0AA41NEE9_SCICA</name>
<keyword evidence="14" id="KW-0175">Coiled coil</keyword>
<keyword evidence="17" id="KW-1185">Reference proteome</keyword>
<dbReference type="PANTHER" id="PTHR45655:SF2">
    <property type="entry name" value="GUANYLATE CYCLASE SOLUBLE SUBUNIT BETA-1"/>
    <property type="match status" value="1"/>
</dbReference>
<comment type="similarity">
    <text evidence="12">Belongs to the tryptophan 2,3-dioxygenase family.</text>
</comment>
<keyword evidence="9 13" id="KW-0456">Lyase</keyword>
<evidence type="ECO:0000256" key="5">
    <source>
        <dbReference type="ARBA" id="ARBA00022723"/>
    </source>
</evidence>
<dbReference type="GO" id="GO:0046872">
    <property type="term" value="F:metal ion binding"/>
    <property type="evidence" value="ECO:0007669"/>
    <property type="project" value="UniProtKB-KW"/>
</dbReference>
<dbReference type="InterPro" id="IPR011645">
    <property type="entry name" value="HNOB_dom_associated"/>
</dbReference>
<dbReference type="PANTHER" id="PTHR45655">
    <property type="entry name" value="GUANYLATE CYCLASE SOLUBLE SUBUNIT BETA-2"/>
    <property type="match status" value="1"/>
</dbReference>
<keyword evidence="6" id="KW-0547">Nucleotide-binding</keyword>
<evidence type="ECO:0000256" key="14">
    <source>
        <dbReference type="SAM" id="Coils"/>
    </source>
</evidence>
<reference evidence="16" key="1">
    <citation type="submission" date="2020-03" db="EMBL/GenBank/DDBJ databases">
        <title>Studies in the Genomics of Life Span.</title>
        <authorList>
            <person name="Glass D."/>
        </authorList>
    </citation>
    <scope>NUCLEOTIDE SEQUENCE</scope>
    <source>
        <strain evidence="16">SUZIE</strain>
        <tissue evidence="16">Muscle</tissue>
    </source>
</reference>
<dbReference type="FunFam" id="3.30.70.1230:FF:000005">
    <property type="entry name" value="Guanylate cyclase soluble subunit beta-1"/>
    <property type="match status" value="1"/>
</dbReference>
<dbReference type="Pfam" id="PF00211">
    <property type="entry name" value="Guanylate_cyc"/>
    <property type="match status" value="1"/>
</dbReference>
<comment type="caution">
    <text evidence="16">The sequence shown here is derived from an EMBL/GenBank/DDBJ whole genome shotgun (WGS) entry which is preliminary data.</text>
</comment>
<dbReference type="GO" id="GO:0008074">
    <property type="term" value="C:guanylate cyclase complex, soluble"/>
    <property type="evidence" value="ECO:0007669"/>
    <property type="project" value="UniProtKB-ARBA"/>
</dbReference>
<dbReference type="SMART" id="SM00044">
    <property type="entry name" value="CYCc"/>
    <property type="match status" value="1"/>
</dbReference>
<comment type="subunit">
    <text evidence="12">Homotetramer. Dimer of dimers.</text>
</comment>
<dbReference type="Gene3D" id="1.20.58.480">
    <property type="match status" value="1"/>
</dbReference>
<dbReference type="GO" id="GO:0070482">
    <property type="term" value="P:response to oxygen levels"/>
    <property type="evidence" value="ECO:0007669"/>
    <property type="project" value="TreeGrafter"/>
</dbReference>
<evidence type="ECO:0000259" key="15">
    <source>
        <dbReference type="PROSITE" id="PS50125"/>
    </source>
</evidence>
<evidence type="ECO:0000256" key="3">
    <source>
        <dbReference type="ARBA" id="ARBA00022490"/>
    </source>
</evidence>
<dbReference type="HAMAP" id="MF_01972">
    <property type="entry name" value="T23O"/>
    <property type="match status" value="1"/>
</dbReference>
<proteinExistence type="inferred from homology"/>
<dbReference type="SUPFAM" id="SSF111126">
    <property type="entry name" value="Ligand-binding domain in the NO signalling and Golgi transport"/>
    <property type="match status" value="1"/>
</dbReference>
<dbReference type="InterPro" id="IPR024096">
    <property type="entry name" value="NO_sig/Golgi_transp_ligand-bd"/>
</dbReference>
<evidence type="ECO:0000256" key="2">
    <source>
        <dbReference type="ARBA" id="ARBA00004496"/>
    </source>
</evidence>
<keyword evidence="7 12" id="KW-0408">Iron</keyword>
<comment type="cofactor">
    <cofactor evidence="12">
        <name>heme</name>
        <dbReference type="ChEBI" id="CHEBI:30413"/>
    </cofactor>
    <text evidence="12">Binds 1 heme group per subunit.</text>
</comment>
<comment type="caution">
    <text evidence="12">Lacks conserved residue(s) required for the propagation of feature annotation.</text>
</comment>
<dbReference type="GO" id="GO:0005525">
    <property type="term" value="F:GTP binding"/>
    <property type="evidence" value="ECO:0007669"/>
    <property type="project" value="UniProtKB-KW"/>
</dbReference>
<dbReference type="GO" id="GO:0020037">
    <property type="term" value="F:heme binding"/>
    <property type="evidence" value="ECO:0007669"/>
    <property type="project" value="UniProtKB-UniRule"/>
</dbReference>
<evidence type="ECO:0000256" key="10">
    <source>
        <dbReference type="ARBA" id="ARBA00023293"/>
    </source>
</evidence>
<dbReference type="Pfam" id="PF07700">
    <property type="entry name" value="HNOB"/>
    <property type="match status" value="1"/>
</dbReference>
<comment type="catalytic activity">
    <reaction evidence="1">
        <text>GTP = 3',5'-cyclic GMP + diphosphate</text>
        <dbReference type="Rhea" id="RHEA:13665"/>
        <dbReference type="ChEBI" id="CHEBI:33019"/>
        <dbReference type="ChEBI" id="CHEBI:37565"/>
        <dbReference type="ChEBI" id="CHEBI:57746"/>
        <dbReference type="EC" id="4.6.1.2"/>
    </reaction>
</comment>
<keyword evidence="5 12" id="KW-0479">Metal-binding</keyword>
<dbReference type="EMBL" id="JAATJV010423800">
    <property type="protein sequence ID" value="MBZ3888537.1"/>
    <property type="molecule type" value="Genomic_DNA"/>
</dbReference>
<dbReference type="InterPro" id="IPR042463">
    <property type="entry name" value="HNOB_dom_associated_sf"/>
</dbReference>
<comment type="catalytic activity">
    <reaction evidence="12">
        <text>L-tryptophan + O2 = N-formyl-L-kynurenine</text>
        <dbReference type="Rhea" id="RHEA:24536"/>
        <dbReference type="ChEBI" id="CHEBI:15379"/>
        <dbReference type="ChEBI" id="CHEBI:57912"/>
        <dbReference type="ChEBI" id="CHEBI:58629"/>
        <dbReference type="EC" id="1.13.11.11"/>
    </reaction>
</comment>
<evidence type="ECO:0000256" key="1">
    <source>
        <dbReference type="ARBA" id="ARBA00001436"/>
    </source>
</evidence>
<organism evidence="16 17">
    <name type="scientific">Sciurus carolinensis</name>
    <name type="common">Eastern gray squirrel</name>
    <dbReference type="NCBI Taxonomy" id="30640"/>
    <lineage>
        <taxon>Eukaryota</taxon>
        <taxon>Metazoa</taxon>
        <taxon>Chordata</taxon>
        <taxon>Craniata</taxon>
        <taxon>Vertebrata</taxon>
        <taxon>Euteleostomi</taxon>
        <taxon>Mammalia</taxon>
        <taxon>Eutheria</taxon>
        <taxon>Euarchontoglires</taxon>
        <taxon>Glires</taxon>
        <taxon>Rodentia</taxon>
        <taxon>Sciuromorpha</taxon>
        <taxon>Sciuridae</taxon>
        <taxon>Sciurinae</taxon>
        <taxon>Sciurini</taxon>
        <taxon>Sciurus</taxon>
    </lineage>
</organism>
<evidence type="ECO:0000256" key="7">
    <source>
        <dbReference type="ARBA" id="ARBA00023004"/>
    </source>
</evidence>
<evidence type="ECO:0000256" key="8">
    <source>
        <dbReference type="ARBA" id="ARBA00023134"/>
    </source>
</evidence>
<evidence type="ECO:0000256" key="11">
    <source>
        <dbReference type="ARBA" id="ARBA00037442"/>
    </source>
</evidence>
<dbReference type="InterPro" id="IPR037217">
    <property type="entry name" value="Trp/Indoleamine_2_3_dOase-like"/>
</dbReference>
<dbReference type="Pfam" id="PF03301">
    <property type="entry name" value="Trp_dioxygenase"/>
    <property type="match status" value="1"/>
</dbReference>
<dbReference type="InterPro" id="IPR029787">
    <property type="entry name" value="Nucleotide_cyclase"/>
</dbReference>
<evidence type="ECO:0000256" key="13">
    <source>
        <dbReference type="RuleBase" id="RU000405"/>
    </source>
</evidence>
<evidence type="ECO:0000313" key="17">
    <source>
        <dbReference type="Proteomes" id="UP001166674"/>
    </source>
</evidence>
<accession>A0AA41NEE9</accession>
<dbReference type="PROSITE" id="PS50125">
    <property type="entry name" value="GUANYLATE_CYCLASE_2"/>
    <property type="match status" value="1"/>
</dbReference>
<dbReference type="FunFam" id="1.20.58.480:FF:000002">
    <property type="entry name" value="Tryptophan 2,3-dioxygenase"/>
    <property type="match status" value="1"/>
</dbReference>
<keyword evidence="10" id="KW-0141">cGMP biosynthesis</keyword>
<evidence type="ECO:0000256" key="4">
    <source>
        <dbReference type="ARBA" id="ARBA00022617"/>
    </source>
</evidence>
<dbReference type="FunFam" id="3.90.1520.10:FF:000001">
    <property type="entry name" value="Guanylate cyclase soluble subunit beta-1"/>
    <property type="match status" value="1"/>
</dbReference>
<dbReference type="GO" id="GO:0004383">
    <property type="term" value="F:guanylate cyclase activity"/>
    <property type="evidence" value="ECO:0007669"/>
    <property type="project" value="UniProtKB-EC"/>
</dbReference>
<dbReference type="Gene3D" id="3.30.70.1230">
    <property type="entry name" value="Nucleotide cyclase"/>
    <property type="match status" value="1"/>
</dbReference>
<comment type="similarity">
    <text evidence="13">Belongs to the adenylyl cyclase class-4/guanylyl cyclase family.</text>
</comment>
<dbReference type="CDD" id="cd07302">
    <property type="entry name" value="CHD"/>
    <property type="match status" value="1"/>
</dbReference>
<comment type="function">
    <text evidence="12">Heme-dependent dioxygenase that catalyzes the oxidative cleavage of the L-tryptophan (L-Trp) pyrrole ring and converts L-tryptophan to N-formyl-L-kynurenine. Catalyzes the oxidative cleavage of the indole moiety.</text>
</comment>
<dbReference type="SUPFAM" id="SSF55073">
    <property type="entry name" value="Nucleotide cyclase"/>
    <property type="match status" value="1"/>
</dbReference>
<dbReference type="SUPFAM" id="SSF140959">
    <property type="entry name" value="Indolic compounds 2,3-dioxygenase-like"/>
    <property type="match status" value="1"/>
</dbReference>
<keyword evidence="4 12" id="KW-0349">Heme</keyword>
<keyword evidence="12" id="KW-0823">Tryptophan catabolism</keyword>
<dbReference type="InterPro" id="IPR004981">
    <property type="entry name" value="Trp_2_3_dOase"/>
</dbReference>
<evidence type="ECO:0000256" key="9">
    <source>
        <dbReference type="ARBA" id="ARBA00023239"/>
    </source>
</evidence>
<gene>
    <name evidence="12" type="primary">TDO2</name>
    <name evidence="16" type="ORF">SUZIE_198445</name>
</gene>
<dbReference type="InterPro" id="IPR018297">
    <property type="entry name" value="A/G_cyclase_CS"/>
</dbReference>
<dbReference type="AlphaFoldDB" id="A0AA41NEE9"/>
<dbReference type="FunFam" id="3.30.450.260:FF:000001">
    <property type="entry name" value="guanylate cyclase soluble subunit beta-1 isoform X1"/>
    <property type="match status" value="1"/>
</dbReference>
<keyword evidence="12" id="KW-0223">Dioxygenase</keyword>